<dbReference type="EMBL" id="AAGW02017701">
    <property type="status" value="NOT_ANNOTATED_CDS"/>
    <property type="molecule type" value="Genomic_DNA"/>
</dbReference>
<evidence type="ECO:0000256" key="9">
    <source>
        <dbReference type="SAM" id="MobiDB-lite"/>
    </source>
</evidence>
<dbReference type="GO" id="GO:0031782">
    <property type="term" value="F:type 4 melanocortin receptor binding"/>
    <property type="evidence" value="ECO:0007669"/>
    <property type="project" value="Ensembl"/>
</dbReference>
<dbReference type="Pfam" id="PF15183">
    <property type="entry name" value="MRAP"/>
    <property type="match status" value="1"/>
</dbReference>
<evidence type="ECO:0000256" key="10">
    <source>
        <dbReference type="SAM" id="Phobius"/>
    </source>
</evidence>
<dbReference type="PANTHER" id="PTHR28675">
    <property type="entry name" value="MELANOCORTIN-2 RECEPTOR ACCESSORY PROTEIN 2"/>
    <property type="match status" value="1"/>
</dbReference>
<evidence type="ECO:0000256" key="5">
    <source>
        <dbReference type="ARBA" id="ARBA00022692"/>
    </source>
</evidence>
<accession>G1TW21</accession>
<dbReference type="GO" id="GO:0050873">
    <property type="term" value="P:brown fat cell differentiation"/>
    <property type="evidence" value="ECO:0007669"/>
    <property type="project" value="Ensembl"/>
</dbReference>
<keyword evidence="4" id="KW-1003">Cell membrane</keyword>
<dbReference type="GeneTree" id="ENSGT00650000093475"/>
<dbReference type="GO" id="GO:0030545">
    <property type="term" value="F:signaling receptor regulator activity"/>
    <property type="evidence" value="ECO:0007669"/>
    <property type="project" value="TreeGrafter"/>
</dbReference>
<dbReference type="GO" id="GO:0072659">
    <property type="term" value="P:protein localization to plasma membrane"/>
    <property type="evidence" value="ECO:0007669"/>
    <property type="project" value="Ensembl"/>
</dbReference>
<dbReference type="GO" id="GO:0031783">
    <property type="term" value="F:type 5 melanocortin receptor binding"/>
    <property type="evidence" value="ECO:0007669"/>
    <property type="project" value="Ensembl"/>
</dbReference>
<dbReference type="Proteomes" id="UP000001811">
    <property type="component" value="Chromosome 14"/>
</dbReference>
<dbReference type="InterPro" id="IPR028111">
    <property type="entry name" value="MRAP"/>
</dbReference>
<gene>
    <name evidence="11" type="primary">MRAP</name>
</gene>
<keyword evidence="6" id="KW-0256">Endoplasmic reticulum</keyword>
<dbReference type="STRING" id="9986.ENSOCUP00000021263"/>
<evidence type="ECO:0000256" key="1">
    <source>
        <dbReference type="ARBA" id="ARBA00004162"/>
    </source>
</evidence>
<dbReference type="PANTHER" id="PTHR28675:SF2">
    <property type="entry name" value="MELANOCORTIN-2 RECEPTOR ACCESSORY PROTEIN"/>
    <property type="match status" value="1"/>
</dbReference>
<organism evidence="11 12">
    <name type="scientific">Oryctolagus cuniculus</name>
    <name type="common">Rabbit</name>
    <dbReference type="NCBI Taxonomy" id="9986"/>
    <lineage>
        <taxon>Eukaryota</taxon>
        <taxon>Metazoa</taxon>
        <taxon>Chordata</taxon>
        <taxon>Craniata</taxon>
        <taxon>Vertebrata</taxon>
        <taxon>Euteleostomi</taxon>
        <taxon>Mammalia</taxon>
        <taxon>Eutheria</taxon>
        <taxon>Euarchontoglires</taxon>
        <taxon>Glires</taxon>
        <taxon>Lagomorpha</taxon>
        <taxon>Leporidae</taxon>
        <taxon>Oryctolagus</taxon>
    </lineage>
</organism>
<dbReference type="GO" id="GO:1903077">
    <property type="term" value="P:negative regulation of protein localization to plasma membrane"/>
    <property type="evidence" value="ECO:0007669"/>
    <property type="project" value="Ensembl"/>
</dbReference>
<dbReference type="GO" id="GO:0031781">
    <property type="term" value="F:type 3 melanocortin receptor binding"/>
    <property type="evidence" value="ECO:0007669"/>
    <property type="project" value="Ensembl"/>
</dbReference>
<dbReference type="InParanoid" id="G1TW21"/>
<protein>
    <submittedName>
        <fullName evidence="11">Melanocortin 2 receptor accessory protein</fullName>
    </submittedName>
</protein>
<dbReference type="FunCoup" id="G1TW21">
    <property type="interactions" value="63"/>
</dbReference>
<dbReference type="Bgee" id="ENSOCUG00000021276">
    <property type="expression patterns" value="Expressed in liver and 12 other cell types or tissues"/>
</dbReference>
<evidence type="ECO:0000256" key="2">
    <source>
        <dbReference type="ARBA" id="ARBA00004389"/>
    </source>
</evidence>
<name>G1TW21_RABIT</name>
<reference evidence="11" key="3">
    <citation type="submission" date="2025-09" db="UniProtKB">
        <authorList>
            <consortium name="Ensembl"/>
        </authorList>
    </citation>
    <scope>IDENTIFICATION</scope>
    <source>
        <strain evidence="11">Thorbecke</strain>
    </source>
</reference>
<dbReference type="GO" id="GO:0031780">
    <property type="term" value="F:corticotropin hormone receptor binding"/>
    <property type="evidence" value="ECO:0007669"/>
    <property type="project" value="Ensembl"/>
</dbReference>
<evidence type="ECO:0000256" key="3">
    <source>
        <dbReference type="ARBA" id="ARBA00010063"/>
    </source>
</evidence>
<feature type="transmembrane region" description="Helical" evidence="10">
    <location>
        <begin position="48"/>
        <end position="72"/>
    </location>
</feature>
<dbReference type="GO" id="GO:0106072">
    <property type="term" value="P:negative regulation of adenylate cyclase-activating G protein-coupled receptor signaling pathway"/>
    <property type="evidence" value="ECO:0007669"/>
    <property type="project" value="Ensembl"/>
</dbReference>
<dbReference type="GO" id="GO:0005789">
    <property type="term" value="C:endoplasmic reticulum membrane"/>
    <property type="evidence" value="ECO:0007669"/>
    <property type="project" value="UniProtKB-SubCell"/>
</dbReference>
<dbReference type="GO" id="GO:0106071">
    <property type="term" value="P:positive regulation of adenylate cyclase-activating G protein-coupled receptor signaling pathway"/>
    <property type="evidence" value="ECO:0007669"/>
    <property type="project" value="Ensembl"/>
</dbReference>
<evidence type="ECO:0000256" key="4">
    <source>
        <dbReference type="ARBA" id="ARBA00022475"/>
    </source>
</evidence>
<proteinExistence type="inferred from homology"/>
<dbReference type="GO" id="GO:0070996">
    <property type="term" value="F:type 1 melanocortin receptor binding"/>
    <property type="evidence" value="ECO:0007669"/>
    <property type="project" value="Ensembl"/>
</dbReference>
<dbReference type="Ensembl" id="ENSOCUT00000030813.2">
    <property type="protein sequence ID" value="ENSOCUP00000021263.2"/>
    <property type="gene ID" value="ENSOCUG00000021276.2"/>
</dbReference>
<evidence type="ECO:0000313" key="11">
    <source>
        <dbReference type="Ensembl" id="ENSOCUP00000021263.2"/>
    </source>
</evidence>
<dbReference type="GO" id="GO:0005886">
    <property type="term" value="C:plasma membrane"/>
    <property type="evidence" value="ECO:0007669"/>
    <property type="project" value="UniProtKB-SubCell"/>
</dbReference>
<keyword evidence="7 10" id="KW-1133">Transmembrane helix</keyword>
<evidence type="ECO:0000256" key="8">
    <source>
        <dbReference type="ARBA" id="ARBA00023136"/>
    </source>
</evidence>
<dbReference type="PaxDb" id="9986-ENSOCUP00000021263"/>
<dbReference type="OrthoDB" id="9946598at2759"/>
<dbReference type="CTD" id="56246"/>
<evidence type="ECO:0000256" key="7">
    <source>
        <dbReference type="ARBA" id="ARBA00022989"/>
    </source>
</evidence>
<dbReference type="KEGG" id="ocu:100346475"/>
<dbReference type="HOGENOM" id="CLU_133578_0_0_1"/>
<dbReference type="GO" id="GO:0042802">
    <property type="term" value="F:identical protein binding"/>
    <property type="evidence" value="ECO:0007669"/>
    <property type="project" value="Ensembl"/>
</dbReference>
<keyword evidence="8 10" id="KW-0472">Membrane</keyword>
<keyword evidence="5 10" id="KW-0812">Transmembrane</keyword>
<comment type="similarity">
    <text evidence="3">Belongs to the MRAP family.</text>
</comment>
<comment type="subcellular location">
    <subcellularLocation>
        <location evidence="1">Cell membrane</location>
        <topology evidence="1">Single-pass membrane protein</topology>
    </subcellularLocation>
    <subcellularLocation>
        <location evidence="2">Endoplasmic reticulum membrane</location>
        <topology evidence="2">Single-pass membrane protein</topology>
    </subcellularLocation>
</comment>
<evidence type="ECO:0000313" key="12">
    <source>
        <dbReference type="Proteomes" id="UP000001811"/>
    </source>
</evidence>
<evidence type="ECO:0000256" key="6">
    <source>
        <dbReference type="ARBA" id="ARBA00022824"/>
    </source>
</evidence>
<dbReference type="GeneID" id="100346475"/>
<dbReference type="eggNOG" id="ENOG502SB3E">
    <property type="taxonomic scope" value="Eukaryota"/>
</dbReference>
<sequence>MRAGLPGAADMANRTNGSALYYSYEYYLDYLDLIPVDEKKLKANKHSIVIAFWVSLAAFVVLLFLILLLMSWSGSPHGRNSPQPRHPCRWSHSLTLPSCLRRAHQNRVKEPGGRAGAKQRLQCDGSPALPPMAATAHPALAHGGPHSIS</sequence>
<reference evidence="11" key="2">
    <citation type="submission" date="2025-08" db="UniProtKB">
        <authorList>
            <consortium name="Ensembl"/>
        </authorList>
    </citation>
    <scope>IDENTIFICATION</scope>
    <source>
        <strain evidence="11">Thorbecke</strain>
    </source>
</reference>
<keyword evidence="12" id="KW-1185">Reference proteome</keyword>
<feature type="region of interest" description="Disordered" evidence="9">
    <location>
        <begin position="105"/>
        <end position="149"/>
    </location>
</feature>
<reference evidence="11 12" key="1">
    <citation type="journal article" date="2011" name="Nature">
        <title>A high-resolution map of human evolutionary constraint using 29 mammals.</title>
        <authorList>
            <person name="Lindblad-Toh K."/>
            <person name="Garber M."/>
            <person name="Zuk O."/>
            <person name="Lin M.F."/>
            <person name="Parker B.J."/>
            <person name="Washietl S."/>
            <person name="Kheradpour P."/>
            <person name="Ernst J."/>
            <person name="Jordan G."/>
            <person name="Mauceli E."/>
            <person name="Ward L.D."/>
            <person name="Lowe C.B."/>
            <person name="Holloway A.K."/>
            <person name="Clamp M."/>
            <person name="Gnerre S."/>
            <person name="Alfoldi J."/>
            <person name="Beal K."/>
            <person name="Chang J."/>
            <person name="Clawson H."/>
            <person name="Cuff J."/>
            <person name="Di Palma F."/>
            <person name="Fitzgerald S."/>
            <person name="Flicek P."/>
            <person name="Guttman M."/>
            <person name="Hubisz M.J."/>
            <person name="Jaffe D.B."/>
            <person name="Jungreis I."/>
            <person name="Kent W.J."/>
            <person name="Kostka D."/>
            <person name="Lara M."/>
            <person name="Martins A.L."/>
            <person name="Massingham T."/>
            <person name="Moltke I."/>
            <person name="Raney B.J."/>
            <person name="Rasmussen M.D."/>
            <person name="Robinson J."/>
            <person name="Stark A."/>
            <person name="Vilella A.J."/>
            <person name="Wen J."/>
            <person name="Xie X."/>
            <person name="Zody M.C."/>
            <person name="Baldwin J."/>
            <person name="Bloom T."/>
            <person name="Chin C.W."/>
            <person name="Heiman D."/>
            <person name="Nicol R."/>
            <person name="Nusbaum C."/>
            <person name="Young S."/>
            <person name="Wilkinson J."/>
            <person name="Worley K.C."/>
            <person name="Kovar C.L."/>
            <person name="Muzny D.M."/>
            <person name="Gibbs R.A."/>
            <person name="Cree A."/>
            <person name="Dihn H.H."/>
            <person name="Fowler G."/>
            <person name="Jhangiani S."/>
            <person name="Joshi V."/>
            <person name="Lee S."/>
            <person name="Lewis L.R."/>
            <person name="Nazareth L.V."/>
            <person name="Okwuonu G."/>
            <person name="Santibanez J."/>
            <person name="Warren W.C."/>
            <person name="Mardis E.R."/>
            <person name="Weinstock G.M."/>
            <person name="Wilson R.K."/>
            <person name="Delehaunty K."/>
            <person name="Dooling D."/>
            <person name="Fronik C."/>
            <person name="Fulton L."/>
            <person name="Fulton B."/>
            <person name="Graves T."/>
            <person name="Minx P."/>
            <person name="Sodergren E."/>
            <person name="Birney E."/>
            <person name="Margulies E.H."/>
            <person name="Herrero J."/>
            <person name="Green E.D."/>
            <person name="Haussler D."/>
            <person name="Siepel A."/>
            <person name="Goldman N."/>
            <person name="Pollard K.S."/>
            <person name="Pedersen J.S."/>
            <person name="Lander E.S."/>
            <person name="Kellis M."/>
        </authorList>
    </citation>
    <scope>NUCLEOTIDE SEQUENCE [LARGE SCALE GENOMIC DNA]</scope>
    <source>
        <strain evidence="11 12">Thorbecke inbred</strain>
    </source>
</reference>
<dbReference type="AlphaFoldDB" id="G1TW21"/>